<name>A0AAW4UDH3_9FIRM</name>
<protein>
    <submittedName>
        <fullName evidence="3">PD-(D/E)XK nuclease-like domain-containing protein</fullName>
    </submittedName>
</protein>
<reference evidence="3" key="1">
    <citation type="submission" date="2021-10" db="EMBL/GenBank/DDBJ databases">
        <title>Collection of gut derived symbiotic bacterial strains cultured from healthy donors.</title>
        <authorList>
            <person name="Lin H."/>
            <person name="Littmann E."/>
            <person name="Kohout C."/>
            <person name="Pamer E.G."/>
        </authorList>
    </citation>
    <scope>NUCLEOTIDE SEQUENCE</scope>
    <source>
        <strain evidence="3">DFI.9.42</strain>
    </source>
</reference>
<evidence type="ECO:0000259" key="2">
    <source>
        <dbReference type="Pfam" id="PF12684"/>
    </source>
</evidence>
<dbReference type="AlphaFoldDB" id="A0AAW4UDH3"/>
<dbReference type="InterPro" id="IPR011604">
    <property type="entry name" value="PDDEXK-like_dom_sf"/>
</dbReference>
<feature type="domain" description="Putative exodeoxyribonuclease 8 PDDEXK-like" evidence="2">
    <location>
        <begin position="23"/>
        <end position="261"/>
    </location>
</feature>
<evidence type="ECO:0000313" key="4">
    <source>
        <dbReference type="Proteomes" id="UP001197684"/>
    </source>
</evidence>
<dbReference type="Pfam" id="PF12684">
    <property type="entry name" value="DUF3799"/>
    <property type="match status" value="1"/>
</dbReference>
<evidence type="ECO:0000256" key="1">
    <source>
        <dbReference type="ARBA" id="ARBA00022801"/>
    </source>
</evidence>
<dbReference type="GO" id="GO:0016787">
    <property type="term" value="F:hydrolase activity"/>
    <property type="evidence" value="ECO:0007669"/>
    <property type="project" value="UniProtKB-KW"/>
</dbReference>
<dbReference type="Gene3D" id="3.90.320.10">
    <property type="match status" value="1"/>
</dbReference>
<comment type="caution">
    <text evidence="3">The sequence shown here is derived from an EMBL/GenBank/DDBJ whole genome shotgun (WGS) entry which is preliminary data.</text>
</comment>
<dbReference type="Proteomes" id="UP001197684">
    <property type="component" value="Unassembled WGS sequence"/>
</dbReference>
<evidence type="ECO:0000313" key="3">
    <source>
        <dbReference type="EMBL" id="MCB6937563.1"/>
    </source>
</evidence>
<dbReference type="EMBL" id="JAJCJK010000004">
    <property type="protein sequence ID" value="MCB6937563.1"/>
    <property type="molecule type" value="Genomic_DNA"/>
</dbReference>
<dbReference type="RefSeq" id="WP_306780618.1">
    <property type="nucleotide sequence ID" value="NZ_JAJCJK010000004.1"/>
</dbReference>
<dbReference type="InterPro" id="IPR024432">
    <property type="entry name" value="Put_RecE_PDDEXK-like_dom"/>
</dbReference>
<keyword evidence="1" id="KW-0378">Hydrolase</keyword>
<organism evidence="3 4">
    <name type="scientific">Agathobacter rectalis</name>
    <dbReference type="NCBI Taxonomy" id="39491"/>
    <lineage>
        <taxon>Bacteria</taxon>
        <taxon>Bacillati</taxon>
        <taxon>Bacillota</taxon>
        <taxon>Clostridia</taxon>
        <taxon>Lachnospirales</taxon>
        <taxon>Lachnospiraceae</taxon>
        <taxon>Agathobacter</taxon>
    </lineage>
</organism>
<sequence>MSNLLKLTPENYYTKEANMQYVSVSQYKEFNGTTGKMGCEAYAMAKLRGEVEEVTTTALMVGSYVDAYFEGTLPTFSAQHPEIFSSRGKTAGELKSEYKQASIMIDRAVKDPVFMQYMAGDKQVIMTGEIEGVPVKIKIDSADGRRITDLKTVKSITETFYAKDLGQRLNFCEWWGYDLQAAVYREIYRQNTGDLLPFYICAVSKDKTDNIPHPRIKVIEVPPLMMDEKLAEVKSNIVKIQRIKDGDIEPLRCEVCDYCADTEVLDGPISMDMLMGEI</sequence>
<accession>A0AAW4UDH3</accession>
<gene>
    <name evidence="3" type="ORF">LIZ56_03935</name>
</gene>
<proteinExistence type="predicted"/>